<dbReference type="PANTHER" id="PTHR43684">
    <property type="match status" value="1"/>
</dbReference>
<dbReference type="RefSeq" id="WP_310797902.1">
    <property type="nucleotide sequence ID" value="NZ_CP123872.1"/>
</dbReference>
<dbReference type="Pfam" id="PF00378">
    <property type="entry name" value="ECH_1"/>
    <property type="match status" value="1"/>
</dbReference>
<comment type="similarity">
    <text evidence="2">Belongs to the enoyl-CoA hydratase/isomerase family.</text>
</comment>
<dbReference type="Proteomes" id="UP001268683">
    <property type="component" value="Chromosome"/>
</dbReference>
<dbReference type="Gene3D" id="1.10.12.10">
    <property type="entry name" value="Lyase 2-enoyl-coa Hydratase, Chain A, domain 2"/>
    <property type="match status" value="1"/>
</dbReference>
<dbReference type="PANTHER" id="PTHR43684:SF1">
    <property type="entry name" value="ENOYL-COA DELTA ISOMERASE 2"/>
    <property type="match status" value="1"/>
</dbReference>
<evidence type="ECO:0000313" key="5">
    <source>
        <dbReference type="EMBL" id="WND02067.1"/>
    </source>
</evidence>
<gene>
    <name evidence="5" type="ORF">QGN29_10960</name>
</gene>
<evidence type="ECO:0000313" key="6">
    <source>
        <dbReference type="Proteomes" id="UP001268683"/>
    </source>
</evidence>
<dbReference type="InterPro" id="IPR014748">
    <property type="entry name" value="Enoyl-CoA_hydra_C"/>
</dbReference>
<dbReference type="InterPro" id="IPR051053">
    <property type="entry name" value="ECH/Chromodomain_protein"/>
</dbReference>
<evidence type="ECO:0000256" key="4">
    <source>
        <dbReference type="ARBA" id="ARBA00023235"/>
    </source>
</evidence>
<dbReference type="AlphaFoldDB" id="A0AA52EGF4"/>
<sequence length="257" mass="28631">MSDVLISRENNIITIQFNRPEKKNAITGAMYDQMSEVIEEAEKDTAVRAILLKGTEGCFTSGNDLHDFMAFNMSDTREELESIRFLRAIVPSSVPVIAAVDGLAIGIGTTMLLHCDQIVTTRDALYKMPFTELALVPEAGSSYMIPQKVGHSKASDLLLTGRSFSGEEAHDWHIATHLTESFEDCHTLAEKLADDFNHRPPAAIRKSKKLIKGDMKDIVARLEQEGIEFGNQLKSPECAEAIQAFMQRRKPDWSKFG</sequence>
<accession>A0AA52EGF4</accession>
<dbReference type="Gene3D" id="3.90.226.10">
    <property type="entry name" value="2-enoyl-CoA Hydratase, Chain A, domain 1"/>
    <property type="match status" value="1"/>
</dbReference>
<dbReference type="CDD" id="cd06558">
    <property type="entry name" value="crotonase-like"/>
    <property type="match status" value="1"/>
</dbReference>
<dbReference type="KEGG" id="tmk:QGN29_10960"/>
<proteinExistence type="inferred from homology"/>
<dbReference type="InterPro" id="IPR001753">
    <property type="entry name" value="Enoyl-CoA_hydra/iso"/>
</dbReference>
<keyword evidence="6" id="KW-1185">Reference proteome</keyword>
<reference evidence="5" key="1">
    <citation type="submission" date="2023-04" db="EMBL/GenBank/DDBJ databases">
        <title>Complete genome sequence of Temperatibacter marinus.</title>
        <authorList>
            <person name="Rong J.-C."/>
            <person name="Yi M.-L."/>
            <person name="Zhao Q."/>
        </authorList>
    </citation>
    <scope>NUCLEOTIDE SEQUENCE</scope>
    <source>
        <strain evidence="5">NBRC 110045</strain>
    </source>
</reference>
<dbReference type="GO" id="GO:0004165">
    <property type="term" value="F:delta(3)-delta(2)-enoyl-CoA isomerase activity"/>
    <property type="evidence" value="ECO:0007669"/>
    <property type="project" value="UniProtKB-ARBA"/>
</dbReference>
<evidence type="ECO:0000256" key="1">
    <source>
        <dbReference type="ARBA" id="ARBA00004275"/>
    </source>
</evidence>
<protein>
    <submittedName>
        <fullName evidence="5">Enoyl-CoA hydratase</fullName>
    </submittedName>
</protein>
<evidence type="ECO:0000256" key="3">
    <source>
        <dbReference type="ARBA" id="ARBA00023140"/>
    </source>
</evidence>
<comment type="subcellular location">
    <subcellularLocation>
        <location evidence="1">Peroxisome</location>
    </subcellularLocation>
</comment>
<dbReference type="InterPro" id="IPR029045">
    <property type="entry name" value="ClpP/crotonase-like_dom_sf"/>
</dbReference>
<evidence type="ECO:0000256" key="2">
    <source>
        <dbReference type="ARBA" id="ARBA00005254"/>
    </source>
</evidence>
<name>A0AA52EGF4_9PROT</name>
<keyword evidence="4" id="KW-0413">Isomerase</keyword>
<dbReference type="EMBL" id="CP123872">
    <property type="protein sequence ID" value="WND02067.1"/>
    <property type="molecule type" value="Genomic_DNA"/>
</dbReference>
<dbReference type="SUPFAM" id="SSF52096">
    <property type="entry name" value="ClpP/crotonase"/>
    <property type="match status" value="1"/>
</dbReference>
<keyword evidence="3" id="KW-0576">Peroxisome</keyword>
<organism evidence="5 6">
    <name type="scientific">Temperatibacter marinus</name>
    <dbReference type="NCBI Taxonomy" id="1456591"/>
    <lineage>
        <taxon>Bacteria</taxon>
        <taxon>Pseudomonadati</taxon>
        <taxon>Pseudomonadota</taxon>
        <taxon>Alphaproteobacteria</taxon>
        <taxon>Kordiimonadales</taxon>
        <taxon>Temperatibacteraceae</taxon>
        <taxon>Temperatibacter</taxon>
    </lineage>
</organism>